<dbReference type="Proteomes" id="UP000053676">
    <property type="component" value="Unassembled WGS sequence"/>
</dbReference>
<evidence type="ECO:0000256" key="1">
    <source>
        <dbReference type="SAM" id="MobiDB-lite"/>
    </source>
</evidence>
<accession>W2TKG3</accession>
<dbReference type="OMA" id="HINIFTH"/>
<keyword evidence="2" id="KW-0472">Membrane</keyword>
<protein>
    <recommendedName>
        <fullName evidence="3">Phlebovirus glycoprotein G2 fusion domain-containing protein</fullName>
    </recommendedName>
</protein>
<name>W2TKG3_NECAM</name>
<proteinExistence type="predicted"/>
<dbReference type="Pfam" id="PF07245">
    <property type="entry name" value="Phlebovirus_G2"/>
    <property type="match status" value="1"/>
</dbReference>
<keyword evidence="5" id="KW-1185">Reference proteome</keyword>
<dbReference type="KEGG" id="nai:NECAME_08364"/>
<feature type="domain" description="Phlebovirus glycoprotein G2 fusion" evidence="3">
    <location>
        <begin position="391"/>
        <end position="436"/>
    </location>
</feature>
<sequence>MISLHLSIGSRSHQAPVIDIQLSHPLGFTLESEDPPYLPPIEAAVINTKRQAIAALEVSYKLTDKFWNTWQTQYLTALREKHTREVSHKKATIAAPHKAPGESTRPLELDDNGSSTKEISKKPKSKEQASTEPSQQRDQSDRDTPVLRTAQQPNNRYDLRPRRKINYTKEKEDTEPIARINKIMKASTILQVSLMLSLGVTILASKSEAIKETIRSIQCVPGGVHLISSNRIPYEVCAENYCVQFDNPRVDENISFPPDILHEHLVQWKFGEKLNIIKTLCLPSSFCLAMTCTFCSANIFNLECWPISAILGTATLLYFLITGCYVLLYAPLVAGKPIRIAAHILWATVRFLFDHCRRIRRRQTPDRSRQKLLAEIIAISLIAIIPATKQCQHINIFTHRSTICTNNGFGLCQIELSEVFRINPFKREACLKITLNET</sequence>
<feature type="compositionally biased region" description="Basic and acidic residues" evidence="1">
    <location>
        <begin position="118"/>
        <end position="129"/>
    </location>
</feature>
<reference evidence="5" key="1">
    <citation type="journal article" date="2014" name="Nat. Genet.">
        <title>Genome of the human hookworm Necator americanus.</title>
        <authorList>
            <person name="Tang Y.T."/>
            <person name="Gao X."/>
            <person name="Rosa B.A."/>
            <person name="Abubucker S."/>
            <person name="Hallsworth-Pepin K."/>
            <person name="Martin J."/>
            <person name="Tyagi R."/>
            <person name="Heizer E."/>
            <person name="Zhang X."/>
            <person name="Bhonagiri-Palsikar V."/>
            <person name="Minx P."/>
            <person name="Warren W.C."/>
            <person name="Wang Q."/>
            <person name="Zhan B."/>
            <person name="Hotez P.J."/>
            <person name="Sternberg P.W."/>
            <person name="Dougall A."/>
            <person name="Gaze S.T."/>
            <person name="Mulvenna J."/>
            <person name="Sotillo J."/>
            <person name="Ranganathan S."/>
            <person name="Rabelo E.M."/>
            <person name="Wilson R.K."/>
            <person name="Felgner P.L."/>
            <person name="Bethony J."/>
            <person name="Hawdon J.M."/>
            <person name="Gasser R.B."/>
            <person name="Loukas A."/>
            <person name="Mitreva M."/>
        </authorList>
    </citation>
    <scope>NUCLEOTIDE SEQUENCE [LARGE SCALE GENOMIC DNA]</scope>
</reference>
<dbReference type="AlphaFoldDB" id="W2TKG3"/>
<evidence type="ECO:0000313" key="5">
    <source>
        <dbReference type="Proteomes" id="UP000053676"/>
    </source>
</evidence>
<evidence type="ECO:0000256" key="2">
    <source>
        <dbReference type="SAM" id="Phobius"/>
    </source>
</evidence>
<evidence type="ECO:0000259" key="3">
    <source>
        <dbReference type="Pfam" id="PF07245"/>
    </source>
</evidence>
<gene>
    <name evidence="4" type="ORF">NECAME_08364</name>
</gene>
<dbReference type="EMBL" id="KI658666">
    <property type="protein sequence ID" value="ETN81661.1"/>
    <property type="molecule type" value="Genomic_DNA"/>
</dbReference>
<keyword evidence="2" id="KW-1133">Transmembrane helix</keyword>
<dbReference type="InterPro" id="IPR009878">
    <property type="entry name" value="Phlebovirus_G2_fusion"/>
</dbReference>
<keyword evidence="2" id="KW-0812">Transmembrane</keyword>
<evidence type="ECO:0000313" key="4">
    <source>
        <dbReference type="EMBL" id="ETN81661.1"/>
    </source>
</evidence>
<feature type="region of interest" description="Disordered" evidence="1">
    <location>
        <begin position="84"/>
        <end position="166"/>
    </location>
</feature>
<feature type="transmembrane region" description="Helical" evidence="2">
    <location>
        <begin position="307"/>
        <end position="328"/>
    </location>
</feature>
<organism evidence="4 5">
    <name type="scientific">Necator americanus</name>
    <name type="common">Human hookworm</name>
    <dbReference type="NCBI Taxonomy" id="51031"/>
    <lineage>
        <taxon>Eukaryota</taxon>
        <taxon>Metazoa</taxon>
        <taxon>Ecdysozoa</taxon>
        <taxon>Nematoda</taxon>
        <taxon>Chromadorea</taxon>
        <taxon>Rhabditida</taxon>
        <taxon>Rhabditina</taxon>
        <taxon>Rhabditomorpha</taxon>
        <taxon>Strongyloidea</taxon>
        <taxon>Ancylostomatidae</taxon>
        <taxon>Bunostominae</taxon>
        <taxon>Necator</taxon>
    </lineage>
</organism>